<protein>
    <recommendedName>
        <fullName evidence="2">DUF6534 domain-containing protein</fullName>
    </recommendedName>
</protein>
<evidence type="ECO:0000256" key="1">
    <source>
        <dbReference type="SAM" id="Phobius"/>
    </source>
</evidence>
<dbReference type="STRING" id="914234.M2Q364"/>
<dbReference type="PANTHER" id="PTHR40465:SF1">
    <property type="entry name" value="DUF6534 DOMAIN-CONTAINING PROTEIN"/>
    <property type="match status" value="1"/>
</dbReference>
<dbReference type="OrthoDB" id="3270417at2759"/>
<dbReference type="PANTHER" id="PTHR40465">
    <property type="entry name" value="CHROMOSOME 1, WHOLE GENOME SHOTGUN SEQUENCE"/>
    <property type="match status" value="1"/>
</dbReference>
<keyword evidence="1" id="KW-0812">Transmembrane</keyword>
<feature type="transmembrane region" description="Helical" evidence="1">
    <location>
        <begin position="200"/>
        <end position="229"/>
    </location>
</feature>
<dbReference type="Pfam" id="PF20152">
    <property type="entry name" value="DUF6534"/>
    <property type="match status" value="1"/>
</dbReference>
<accession>M2Q364</accession>
<dbReference type="AlphaFoldDB" id="M2Q364"/>
<gene>
    <name evidence="3" type="ORF">CERSUDRAFT_119942</name>
</gene>
<dbReference type="Proteomes" id="UP000016930">
    <property type="component" value="Unassembled WGS sequence"/>
</dbReference>
<dbReference type="InterPro" id="IPR045339">
    <property type="entry name" value="DUF6534"/>
</dbReference>
<proteinExistence type="predicted"/>
<evidence type="ECO:0000313" key="4">
    <source>
        <dbReference type="Proteomes" id="UP000016930"/>
    </source>
</evidence>
<feature type="domain" description="DUF6534" evidence="2">
    <location>
        <begin position="172"/>
        <end position="257"/>
    </location>
</feature>
<keyword evidence="4" id="KW-1185">Reference proteome</keyword>
<feature type="transmembrane region" description="Helical" evidence="1">
    <location>
        <begin position="55"/>
        <end position="79"/>
    </location>
</feature>
<keyword evidence="1" id="KW-0472">Membrane</keyword>
<organism evidence="3 4">
    <name type="scientific">Ceriporiopsis subvermispora (strain B)</name>
    <name type="common">White-rot fungus</name>
    <name type="synonym">Gelatoporia subvermispora</name>
    <dbReference type="NCBI Taxonomy" id="914234"/>
    <lineage>
        <taxon>Eukaryota</taxon>
        <taxon>Fungi</taxon>
        <taxon>Dikarya</taxon>
        <taxon>Basidiomycota</taxon>
        <taxon>Agaricomycotina</taxon>
        <taxon>Agaricomycetes</taxon>
        <taxon>Polyporales</taxon>
        <taxon>Gelatoporiaceae</taxon>
        <taxon>Gelatoporia</taxon>
    </lineage>
</organism>
<keyword evidence="1" id="KW-1133">Transmembrane helix</keyword>
<reference evidence="3 4" key="1">
    <citation type="journal article" date="2012" name="Proc. Natl. Acad. Sci. U.S.A.">
        <title>Comparative genomics of Ceriporiopsis subvermispora and Phanerochaete chrysosporium provide insight into selective ligninolysis.</title>
        <authorList>
            <person name="Fernandez-Fueyo E."/>
            <person name="Ruiz-Duenas F.J."/>
            <person name="Ferreira P."/>
            <person name="Floudas D."/>
            <person name="Hibbett D.S."/>
            <person name="Canessa P."/>
            <person name="Larrondo L.F."/>
            <person name="James T.Y."/>
            <person name="Seelenfreund D."/>
            <person name="Lobos S."/>
            <person name="Polanco R."/>
            <person name="Tello M."/>
            <person name="Honda Y."/>
            <person name="Watanabe T."/>
            <person name="Watanabe T."/>
            <person name="Ryu J.S."/>
            <person name="Kubicek C.P."/>
            <person name="Schmoll M."/>
            <person name="Gaskell J."/>
            <person name="Hammel K.E."/>
            <person name="St John F.J."/>
            <person name="Vanden Wymelenberg A."/>
            <person name="Sabat G."/>
            <person name="Splinter BonDurant S."/>
            <person name="Syed K."/>
            <person name="Yadav J.S."/>
            <person name="Doddapaneni H."/>
            <person name="Subramanian V."/>
            <person name="Lavin J.L."/>
            <person name="Oguiza J.A."/>
            <person name="Perez G."/>
            <person name="Pisabarro A.G."/>
            <person name="Ramirez L."/>
            <person name="Santoyo F."/>
            <person name="Master E."/>
            <person name="Coutinho P.M."/>
            <person name="Henrissat B."/>
            <person name="Lombard V."/>
            <person name="Magnuson J.K."/>
            <person name="Kuees U."/>
            <person name="Hori C."/>
            <person name="Igarashi K."/>
            <person name="Samejima M."/>
            <person name="Held B.W."/>
            <person name="Barry K.W."/>
            <person name="LaButti K.M."/>
            <person name="Lapidus A."/>
            <person name="Lindquist E.A."/>
            <person name="Lucas S.M."/>
            <person name="Riley R."/>
            <person name="Salamov A.A."/>
            <person name="Hoffmeister D."/>
            <person name="Schwenk D."/>
            <person name="Hadar Y."/>
            <person name="Yarden O."/>
            <person name="de Vries R.P."/>
            <person name="Wiebenga A."/>
            <person name="Stenlid J."/>
            <person name="Eastwood D."/>
            <person name="Grigoriev I.V."/>
            <person name="Berka R.M."/>
            <person name="Blanchette R.A."/>
            <person name="Kersten P."/>
            <person name="Martinez A.T."/>
            <person name="Vicuna R."/>
            <person name="Cullen D."/>
        </authorList>
    </citation>
    <scope>NUCLEOTIDE SEQUENCE [LARGE SCALE GENOMIC DNA]</scope>
    <source>
        <strain evidence="3 4">B</strain>
    </source>
</reference>
<name>M2Q364_CERS8</name>
<feature type="transmembrane region" description="Helical" evidence="1">
    <location>
        <begin position="160"/>
        <end position="188"/>
    </location>
</feature>
<feature type="transmembrane region" description="Helical" evidence="1">
    <location>
        <begin position="235"/>
        <end position="254"/>
    </location>
</feature>
<feature type="transmembrane region" description="Helical" evidence="1">
    <location>
        <begin position="91"/>
        <end position="114"/>
    </location>
</feature>
<feature type="transmembrane region" description="Helical" evidence="1">
    <location>
        <begin position="126"/>
        <end position="148"/>
    </location>
</feature>
<evidence type="ECO:0000259" key="2">
    <source>
        <dbReference type="Pfam" id="PF20152"/>
    </source>
</evidence>
<sequence length="342" mass="37693">MESPIPAELIRSVVVPNCGALFLAVPFASLFYGVTVLQTYLYYDRYADDPLYLKLFVAVISLCDTAQLVFVIYSAWWYLIPNYGNLASIELLSFGIAAETIMTTVLGLFVQCFFAHRVWIMSRNAVLPFIITALSLLQFAFGIYYVVMIQRSGTVLVFAQLVWCTAVGLSCSMASNLVITLALCYYLRKIRSGMSKTDKLIRVLVIYTVNTGLITSVVGIFAITISSVFSKTNWLVIPFSLVSKCYVNTTLATLNARIKLRNMPAGAITMTSDGVQFTTDVTGRIRAPGIAFSTGRHDSGISGVHATHCLDIIRDGANEDKPSEDLFKTQPFEVYGSDESTV</sequence>
<evidence type="ECO:0000313" key="3">
    <source>
        <dbReference type="EMBL" id="EMD31238.1"/>
    </source>
</evidence>
<dbReference type="EMBL" id="KB445821">
    <property type="protein sequence ID" value="EMD31238.1"/>
    <property type="molecule type" value="Genomic_DNA"/>
</dbReference>
<feature type="transmembrane region" description="Helical" evidence="1">
    <location>
        <begin position="20"/>
        <end position="43"/>
    </location>
</feature>
<dbReference type="HOGENOM" id="CLU_046025_5_4_1"/>